<evidence type="ECO:0000256" key="3">
    <source>
        <dbReference type="ARBA" id="ARBA00022448"/>
    </source>
</evidence>
<feature type="transmembrane region" description="Helical" evidence="8">
    <location>
        <begin position="217"/>
        <end position="242"/>
    </location>
</feature>
<keyword evidence="10" id="KW-1185">Reference proteome</keyword>
<comment type="similarity">
    <text evidence="2">Belongs to the amino acid-polyamine-organocation (APC) superfamily. Spore germination protein (SGP) (TC 2.A.3.9) family.</text>
</comment>
<comment type="caution">
    <text evidence="9">The sequence shown here is derived from an EMBL/GenBank/DDBJ whole genome shotgun (WGS) entry which is preliminary data.</text>
</comment>
<evidence type="ECO:0000313" key="10">
    <source>
        <dbReference type="Proteomes" id="UP000078532"/>
    </source>
</evidence>
<feature type="transmembrane region" description="Helical" evidence="8">
    <location>
        <begin position="40"/>
        <end position="63"/>
    </location>
</feature>
<evidence type="ECO:0000313" key="9">
    <source>
        <dbReference type="EMBL" id="OAT80859.1"/>
    </source>
</evidence>
<name>A0A1B7LD96_9FIRM</name>
<evidence type="ECO:0000256" key="4">
    <source>
        <dbReference type="ARBA" id="ARBA00022544"/>
    </source>
</evidence>
<accession>A0A1B7LD96</accession>
<reference evidence="9 10" key="1">
    <citation type="submission" date="2016-04" db="EMBL/GenBank/DDBJ databases">
        <authorList>
            <person name="Evans L.H."/>
            <person name="Alamgir A."/>
            <person name="Owens N."/>
            <person name="Weber N.D."/>
            <person name="Virtaneva K."/>
            <person name="Barbian K."/>
            <person name="Babar A."/>
            <person name="Rosenke K."/>
        </authorList>
    </citation>
    <scope>NUCLEOTIDE SEQUENCE [LARGE SCALE GENOMIC DNA]</scope>
    <source>
        <strain evidence="9 10">LMa1</strain>
    </source>
</reference>
<keyword evidence="5 8" id="KW-0812">Transmembrane</keyword>
<sequence>MPAENHITVRQLNAMLLVFLIANFNVFLPQTVAREAGRDAWISLVLATIIALAVTFLLLKLALHFPDSSVMKYSVSLFGAQIGQITGTIYLLMLILSTSRPVFKAGIIGQAAFQWPNRIVIGTMLISVLIAGYLVRRGLHAIAKISEYGVLVGVALVLVIGFTSISKVNWTNFTPVLANGWLPVLKGTATMLQHFALAYVLLLLLPKTKQAGDTIKLSMLSILLVAFLMCIGIFSIGIHGAAHTAATFIPSLQLIHDSVFGRNVWLTALAVAIWIAGQVVNAAIGYWLFIAAIAETTGTNRVKFRRLILPAGAAILIIGLVFWNNIPETRIFLTQYFKYLSYATWAVIPIALLIPVAFFQRGRRLQPE</sequence>
<dbReference type="Gene3D" id="1.20.1740.10">
    <property type="entry name" value="Amino acid/polyamine transporter I"/>
    <property type="match status" value="1"/>
</dbReference>
<feature type="transmembrane region" description="Helical" evidence="8">
    <location>
        <begin position="147"/>
        <end position="165"/>
    </location>
</feature>
<comment type="subcellular location">
    <subcellularLocation>
        <location evidence="1">Membrane</location>
        <topology evidence="1">Multi-pass membrane protein</topology>
    </subcellularLocation>
</comment>
<proteinExistence type="inferred from homology"/>
<evidence type="ECO:0000256" key="1">
    <source>
        <dbReference type="ARBA" id="ARBA00004141"/>
    </source>
</evidence>
<organism evidence="9 10">
    <name type="scientific">Desulfotomaculum copahuensis</name>
    <dbReference type="NCBI Taxonomy" id="1838280"/>
    <lineage>
        <taxon>Bacteria</taxon>
        <taxon>Bacillati</taxon>
        <taxon>Bacillota</taxon>
        <taxon>Clostridia</taxon>
        <taxon>Eubacteriales</taxon>
        <taxon>Desulfotomaculaceae</taxon>
        <taxon>Desulfotomaculum</taxon>
    </lineage>
</organism>
<gene>
    <name evidence="9" type="ORF">A6M21_12380</name>
</gene>
<feature type="transmembrane region" description="Helical" evidence="8">
    <location>
        <begin position="75"/>
        <end position="95"/>
    </location>
</feature>
<dbReference type="Proteomes" id="UP000078532">
    <property type="component" value="Unassembled WGS sequence"/>
</dbReference>
<dbReference type="Pfam" id="PF03845">
    <property type="entry name" value="Spore_permease"/>
    <property type="match status" value="1"/>
</dbReference>
<feature type="transmembrane region" description="Helical" evidence="8">
    <location>
        <begin position="115"/>
        <end position="135"/>
    </location>
</feature>
<evidence type="ECO:0000256" key="7">
    <source>
        <dbReference type="ARBA" id="ARBA00023136"/>
    </source>
</evidence>
<protein>
    <submittedName>
        <fullName evidence="9">Uncharacterized protein</fullName>
    </submittedName>
</protein>
<keyword evidence="3" id="KW-0813">Transport</keyword>
<dbReference type="PANTHER" id="PTHR34975:SF2">
    <property type="entry name" value="SPORE GERMINATION PROTEIN A2"/>
    <property type="match status" value="1"/>
</dbReference>
<keyword evidence="7 8" id="KW-0472">Membrane</keyword>
<feature type="transmembrane region" description="Helical" evidence="8">
    <location>
        <begin position="339"/>
        <end position="359"/>
    </location>
</feature>
<evidence type="ECO:0000256" key="6">
    <source>
        <dbReference type="ARBA" id="ARBA00022989"/>
    </source>
</evidence>
<dbReference type="InterPro" id="IPR004761">
    <property type="entry name" value="Spore_GerAB"/>
</dbReference>
<feature type="transmembrane region" description="Helical" evidence="8">
    <location>
        <begin position="264"/>
        <end position="294"/>
    </location>
</feature>
<feature type="transmembrane region" description="Helical" evidence="8">
    <location>
        <begin position="306"/>
        <end position="327"/>
    </location>
</feature>
<dbReference type="OrthoDB" id="1675410at2"/>
<dbReference type="GO" id="GO:0016020">
    <property type="term" value="C:membrane"/>
    <property type="evidence" value="ECO:0007669"/>
    <property type="project" value="UniProtKB-SubCell"/>
</dbReference>
<dbReference type="STRING" id="1838280.A6M21_12380"/>
<evidence type="ECO:0000256" key="2">
    <source>
        <dbReference type="ARBA" id="ARBA00007998"/>
    </source>
</evidence>
<evidence type="ECO:0000256" key="5">
    <source>
        <dbReference type="ARBA" id="ARBA00022692"/>
    </source>
</evidence>
<dbReference type="GO" id="GO:0009847">
    <property type="term" value="P:spore germination"/>
    <property type="evidence" value="ECO:0007669"/>
    <property type="project" value="InterPro"/>
</dbReference>
<feature type="transmembrane region" description="Helical" evidence="8">
    <location>
        <begin position="185"/>
        <end position="205"/>
    </location>
</feature>
<feature type="transmembrane region" description="Helical" evidence="8">
    <location>
        <begin position="12"/>
        <end position="28"/>
    </location>
</feature>
<dbReference type="PANTHER" id="PTHR34975">
    <property type="entry name" value="SPORE GERMINATION PROTEIN A2"/>
    <property type="match status" value="1"/>
</dbReference>
<evidence type="ECO:0000256" key="8">
    <source>
        <dbReference type="SAM" id="Phobius"/>
    </source>
</evidence>
<dbReference type="AlphaFoldDB" id="A0A1B7LD96"/>
<keyword evidence="6 8" id="KW-1133">Transmembrane helix</keyword>
<dbReference type="RefSeq" id="WP_066669286.1">
    <property type="nucleotide sequence ID" value="NZ_LYVF01000171.1"/>
</dbReference>
<dbReference type="EMBL" id="LYVF01000171">
    <property type="protein sequence ID" value="OAT80859.1"/>
    <property type="molecule type" value="Genomic_DNA"/>
</dbReference>
<keyword evidence="4" id="KW-0309">Germination</keyword>